<evidence type="ECO:0000256" key="1">
    <source>
        <dbReference type="ARBA" id="ARBA00022670"/>
    </source>
</evidence>
<keyword evidence="6" id="KW-0482">Metalloprotease</keyword>
<sequence length="170" mass="20089">MDLVQITKKKYPVEIDLLYATKKNFTGKQIYKKNDCYLHKEAIPFFKKSIELAKELNLKLKIYDAFRPSEAQWKLWEHTPDENFIANPKKGSPHSRGVAIDLTLLNKNNNELDMGTRFDNFTSKSFHGNISISKEAQKNRFILLGIMSASGWDFYKKEWWHYQLFNSKKY</sequence>
<dbReference type="PIRSF" id="PIRSF026671">
    <property type="entry name" value="AA_dipeptidase"/>
    <property type="match status" value="1"/>
</dbReference>
<dbReference type="NCBIfam" id="NF007557">
    <property type="entry name" value="PRK10178.1"/>
    <property type="match status" value="1"/>
</dbReference>
<dbReference type="SUPFAM" id="SSF55166">
    <property type="entry name" value="Hedgehog/DD-peptidase"/>
    <property type="match status" value="1"/>
</dbReference>
<keyword evidence="7" id="KW-0961">Cell wall biogenesis/degradation</keyword>
<dbReference type="HAMAP" id="MF_01924">
    <property type="entry name" value="A_A_dipeptidase"/>
    <property type="match status" value="1"/>
</dbReference>
<dbReference type="PANTHER" id="PTHR43126:SF1">
    <property type="entry name" value="D-ALANYL-D-ALANINE DIPEPTIDASE"/>
    <property type="match status" value="1"/>
</dbReference>
<dbReference type="GO" id="GO:0006508">
    <property type="term" value="P:proteolysis"/>
    <property type="evidence" value="ECO:0007669"/>
    <property type="project" value="UniProtKB-KW"/>
</dbReference>
<dbReference type="PANTHER" id="PTHR43126">
    <property type="entry name" value="D-ALANYL-D-ALANINE DIPEPTIDASE"/>
    <property type="match status" value="1"/>
</dbReference>
<dbReference type="GO" id="GO:0016805">
    <property type="term" value="F:dipeptidase activity"/>
    <property type="evidence" value="ECO:0007669"/>
    <property type="project" value="UniProtKB-KW"/>
</dbReference>
<keyword evidence="5" id="KW-0224">Dipeptidase</keyword>
<dbReference type="GO" id="GO:0071555">
    <property type="term" value="P:cell wall organization"/>
    <property type="evidence" value="ECO:0007669"/>
    <property type="project" value="UniProtKB-KW"/>
</dbReference>
<accession>A0A382YGA2</accession>
<evidence type="ECO:0000256" key="3">
    <source>
        <dbReference type="ARBA" id="ARBA00022801"/>
    </source>
</evidence>
<name>A0A382YGA2_9ZZZZ</name>
<dbReference type="CDD" id="cd14840">
    <property type="entry name" value="D-Ala-D-Ala_dipeptidase_Aad"/>
    <property type="match status" value="1"/>
</dbReference>
<dbReference type="Gene3D" id="3.30.1380.10">
    <property type="match status" value="1"/>
</dbReference>
<evidence type="ECO:0000256" key="6">
    <source>
        <dbReference type="ARBA" id="ARBA00023049"/>
    </source>
</evidence>
<feature type="non-terminal residue" evidence="8">
    <location>
        <position position="170"/>
    </location>
</feature>
<keyword evidence="1" id="KW-0645">Protease</keyword>
<keyword evidence="3" id="KW-0378">Hydrolase</keyword>
<gene>
    <name evidence="8" type="ORF">METZ01_LOCUS434795</name>
</gene>
<keyword evidence="4" id="KW-0862">Zinc</keyword>
<dbReference type="AlphaFoldDB" id="A0A382YGA2"/>
<organism evidence="8">
    <name type="scientific">marine metagenome</name>
    <dbReference type="NCBI Taxonomy" id="408172"/>
    <lineage>
        <taxon>unclassified sequences</taxon>
        <taxon>metagenomes</taxon>
        <taxon>ecological metagenomes</taxon>
    </lineage>
</organism>
<dbReference type="InterPro" id="IPR009045">
    <property type="entry name" value="Zn_M74/Hedgehog-like"/>
</dbReference>
<proteinExistence type="inferred from homology"/>
<evidence type="ECO:0000256" key="5">
    <source>
        <dbReference type="ARBA" id="ARBA00022997"/>
    </source>
</evidence>
<evidence type="ECO:0000256" key="2">
    <source>
        <dbReference type="ARBA" id="ARBA00022723"/>
    </source>
</evidence>
<evidence type="ECO:0000313" key="8">
    <source>
        <dbReference type="EMBL" id="SVD81941.1"/>
    </source>
</evidence>
<dbReference type="GO" id="GO:0046872">
    <property type="term" value="F:metal ion binding"/>
    <property type="evidence" value="ECO:0007669"/>
    <property type="project" value="UniProtKB-KW"/>
</dbReference>
<dbReference type="Pfam" id="PF01427">
    <property type="entry name" value="Peptidase_M15"/>
    <property type="match status" value="1"/>
</dbReference>
<dbReference type="EMBL" id="UINC01175353">
    <property type="protein sequence ID" value="SVD81941.1"/>
    <property type="molecule type" value="Genomic_DNA"/>
</dbReference>
<keyword evidence="2" id="KW-0479">Metal-binding</keyword>
<protein>
    <recommendedName>
        <fullName evidence="9">Peptidase M15B domain-containing protein</fullName>
    </recommendedName>
</protein>
<dbReference type="GO" id="GO:0008237">
    <property type="term" value="F:metallopeptidase activity"/>
    <property type="evidence" value="ECO:0007669"/>
    <property type="project" value="UniProtKB-KW"/>
</dbReference>
<dbReference type="InterPro" id="IPR000755">
    <property type="entry name" value="A_A_dipeptidase"/>
</dbReference>
<evidence type="ECO:0008006" key="9">
    <source>
        <dbReference type="Google" id="ProtNLM"/>
    </source>
</evidence>
<evidence type="ECO:0000256" key="4">
    <source>
        <dbReference type="ARBA" id="ARBA00022833"/>
    </source>
</evidence>
<evidence type="ECO:0000256" key="7">
    <source>
        <dbReference type="ARBA" id="ARBA00023316"/>
    </source>
</evidence>
<reference evidence="8" key="1">
    <citation type="submission" date="2018-05" db="EMBL/GenBank/DDBJ databases">
        <authorList>
            <person name="Lanie J.A."/>
            <person name="Ng W.-L."/>
            <person name="Kazmierczak K.M."/>
            <person name="Andrzejewski T.M."/>
            <person name="Davidsen T.M."/>
            <person name="Wayne K.J."/>
            <person name="Tettelin H."/>
            <person name="Glass J.I."/>
            <person name="Rusch D."/>
            <person name="Podicherti R."/>
            <person name="Tsui H.-C.T."/>
            <person name="Winkler M.E."/>
        </authorList>
    </citation>
    <scope>NUCLEOTIDE SEQUENCE</scope>
</reference>